<sequence>MNGLYRLALLSVLGVCMAQAVELPKFLRGENNRQLQNLLPSPVAIATLVTGLTDLTELGHSLETLVHAKRYPSSEYVQAPVIMFYDTNSANLGQGQTSAFAAAISDQQRELILVPVSFGNQEDFPAGFILNPSKDYTYEQSQRFLISQMWKHEALNGYETIMRISDDSCLSIDSPTLPNVVSALDVSGEILFQCPAVPYAYEIARKYSLGLYDFALNYISNTIVTSGNAVLNPAMFAQVTKVFAEYRTVPVLNNHFEVVKMSFITRPDVAAWLDHMTESAPYNVHLNTWGSNEERFITVALFATPSEISLVPVPGLMEKDFIAGRTNKSLCRATTATN</sequence>
<proteinExistence type="predicted"/>
<name>A0A7S2RCF9_9STRA</name>
<evidence type="ECO:0008006" key="3">
    <source>
        <dbReference type="Google" id="ProtNLM"/>
    </source>
</evidence>
<dbReference type="Gene3D" id="3.90.550.10">
    <property type="entry name" value="Spore Coat Polysaccharide Biosynthesis Protein SpsA, Chain A"/>
    <property type="match status" value="1"/>
</dbReference>
<organism evidence="2">
    <name type="scientific">Eucampia antarctica</name>
    <dbReference type="NCBI Taxonomy" id="49252"/>
    <lineage>
        <taxon>Eukaryota</taxon>
        <taxon>Sar</taxon>
        <taxon>Stramenopiles</taxon>
        <taxon>Ochrophyta</taxon>
        <taxon>Bacillariophyta</taxon>
        <taxon>Mediophyceae</taxon>
        <taxon>Biddulphiophycidae</taxon>
        <taxon>Hemiaulales</taxon>
        <taxon>Hemiaulaceae</taxon>
        <taxon>Eucampia</taxon>
    </lineage>
</organism>
<reference evidence="2" key="1">
    <citation type="submission" date="2021-01" db="EMBL/GenBank/DDBJ databases">
        <authorList>
            <person name="Corre E."/>
            <person name="Pelletier E."/>
            <person name="Niang G."/>
            <person name="Scheremetjew M."/>
            <person name="Finn R."/>
            <person name="Kale V."/>
            <person name="Holt S."/>
            <person name="Cochrane G."/>
            <person name="Meng A."/>
            <person name="Brown T."/>
            <person name="Cohen L."/>
        </authorList>
    </citation>
    <scope>NUCLEOTIDE SEQUENCE</scope>
    <source>
        <strain evidence="2">CCMP1452</strain>
    </source>
</reference>
<protein>
    <recommendedName>
        <fullName evidence="3">Hexosyltransferase</fullName>
    </recommendedName>
</protein>
<dbReference type="AlphaFoldDB" id="A0A7S2RCF9"/>
<dbReference type="InterPro" id="IPR029044">
    <property type="entry name" value="Nucleotide-diphossugar_trans"/>
</dbReference>
<evidence type="ECO:0000256" key="1">
    <source>
        <dbReference type="SAM" id="SignalP"/>
    </source>
</evidence>
<accession>A0A7S2RCF9</accession>
<dbReference type="EMBL" id="HBHI01011317">
    <property type="protein sequence ID" value="CAD9666838.1"/>
    <property type="molecule type" value="Transcribed_RNA"/>
</dbReference>
<gene>
    <name evidence="2" type="ORF">EANT1437_LOCUS5806</name>
</gene>
<keyword evidence="1" id="KW-0732">Signal</keyword>
<evidence type="ECO:0000313" key="2">
    <source>
        <dbReference type="EMBL" id="CAD9666838.1"/>
    </source>
</evidence>
<feature type="signal peptide" evidence="1">
    <location>
        <begin position="1"/>
        <end position="18"/>
    </location>
</feature>
<feature type="chain" id="PRO_5031426413" description="Hexosyltransferase" evidence="1">
    <location>
        <begin position="19"/>
        <end position="338"/>
    </location>
</feature>